<dbReference type="EMBL" id="JAWQEG010006037">
    <property type="protein sequence ID" value="KAK3855947.1"/>
    <property type="molecule type" value="Genomic_DNA"/>
</dbReference>
<reference evidence="3" key="1">
    <citation type="submission" date="2023-10" db="EMBL/GenBank/DDBJ databases">
        <title>Genome assemblies of two species of porcelain crab, Petrolisthes cinctipes and Petrolisthes manimaculis (Anomura: Porcellanidae).</title>
        <authorList>
            <person name="Angst P."/>
        </authorList>
    </citation>
    <scope>NUCLEOTIDE SEQUENCE</scope>
    <source>
        <strain evidence="3">PB745_01</strain>
        <tissue evidence="3">Gill</tissue>
    </source>
</reference>
<keyword evidence="2" id="KW-1133">Transmembrane helix</keyword>
<accession>A0AAE1BTJ0</accession>
<evidence type="ECO:0000256" key="1">
    <source>
        <dbReference type="SAM" id="MobiDB-lite"/>
    </source>
</evidence>
<keyword evidence="2" id="KW-0472">Membrane</keyword>
<keyword evidence="2" id="KW-0812">Transmembrane</keyword>
<sequence>MRRKNMWEEKTGQVRDQNRTGSHLRSAGVAVGKIREYRYRTQHVTCQWNVWESIILLFFYLGVHCYFGVA</sequence>
<protein>
    <submittedName>
        <fullName evidence="3">Uncharacterized protein</fullName>
    </submittedName>
</protein>
<evidence type="ECO:0000256" key="2">
    <source>
        <dbReference type="SAM" id="Phobius"/>
    </source>
</evidence>
<evidence type="ECO:0000313" key="4">
    <source>
        <dbReference type="Proteomes" id="UP001286313"/>
    </source>
</evidence>
<feature type="transmembrane region" description="Helical" evidence="2">
    <location>
        <begin position="48"/>
        <end position="69"/>
    </location>
</feature>
<dbReference type="AlphaFoldDB" id="A0AAE1BTJ0"/>
<organism evidence="3 4">
    <name type="scientific">Petrolisthes cinctipes</name>
    <name type="common">Flat porcelain crab</name>
    <dbReference type="NCBI Taxonomy" id="88211"/>
    <lineage>
        <taxon>Eukaryota</taxon>
        <taxon>Metazoa</taxon>
        <taxon>Ecdysozoa</taxon>
        <taxon>Arthropoda</taxon>
        <taxon>Crustacea</taxon>
        <taxon>Multicrustacea</taxon>
        <taxon>Malacostraca</taxon>
        <taxon>Eumalacostraca</taxon>
        <taxon>Eucarida</taxon>
        <taxon>Decapoda</taxon>
        <taxon>Pleocyemata</taxon>
        <taxon>Anomura</taxon>
        <taxon>Galatheoidea</taxon>
        <taxon>Porcellanidae</taxon>
        <taxon>Petrolisthes</taxon>
    </lineage>
</organism>
<feature type="region of interest" description="Disordered" evidence="1">
    <location>
        <begin position="1"/>
        <end position="20"/>
    </location>
</feature>
<dbReference type="Proteomes" id="UP001286313">
    <property type="component" value="Unassembled WGS sequence"/>
</dbReference>
<proteinExistence type="predicted"/>
<evidence type="ECO:0000313" key="3">
    <source>
        <dbReference type="EMBL" id="KAK3855947.1"/>
    </source>
</evidence>
<keyword evidence="4" id="KW-1185">Reference proteome</keyword>
<name>A0AAE1BTJ0_PETCI</name>
<feature type="compositionally biased region" description="Basic and acidic residues" evidence="1">
    <location>
        <begin position="1"/>
        <end position="18"/>
    </location>
</feature>
<gene>
    <name evidence="3" type="ORF">Pcinc_037687</name>
</gene>
<comment type="caution">
    <text evidence="3">The sequence shown here is derived from an EMBL/GenBank/DDBJ whole genome shotgun (WGS) entry which is preliminary data.</text>
</comment>